<proteinExistence type="predicted"/>
<dbReference type="Proteomes" id="UP000240475">
    <property type="component" value="Chromosome"/>
</dbReference>
<name>A0AAD0MYH1_PSESX</name>
<reference evidence="1 2" key="1">
    <citation type="submission" date="2018-04" db="EMBL/GenBank/DDBJ databases">
        <authorList>
            <person name="Cha J.-S."/>
        </authorList>
    </citation>
    <scope>NUCLEOTIDE SEQUENCE [LARGE SCALE GENOMIC DNA]</scope>
    <source>
        <strain evidence="1 2">LMG5095</strain>
    </source>
</reference>
<organism evidence="1 2">
    <name type="scientific">Pseudomonas syringae pv. atrofaciens</name>
    <dbReference type="NCBI Taxonomy" id="192087"/>
    <lineage>
        <taxon>Bacteria</taxon>
        <taxon>Pseudomonadati</taxon>
        <taxon>Pseudomonadota</taxon>
        <taxon>Gammaproteobacteria</taxon>
        <taxon>Pseudomonadales</taxon>
        <taxon>Pseudomonadaceae</taxon>
        <taxon>Pseudomonas</taxon>
        <taxon>Pseudomonas syringae</taxon>
    </lineage>
</organism>
<accession>A0AAD0MYH1</accession>
<evidence type="ECO:0000313" key="1">
    <source>
        <dbReference type="EMBL" id="AVX27020.1"/>
    </source>
</evidence>
<sequence>MLQLGNAVRDALRHTAVL</sequence>
<dbReference type="EMBL" id="CP028490">
    <property type="protein sequence ID" value="AVX27020.1"/>
    <property type="molecule type" value="Genomic_DNA"/>
</dbReference>
<dbReference type="AlphaFoldDB" id="A0AAD0MYH1"/>
<evidence type="ECO:0000313" key="2">
    <source>
        <dbReference type="Proteomes" id="UP000240475"/>
    </source>
</evidence>
<gene>
    <name evidence="1" type="ORF">DA456_24390</name>
</gene>
<protein>
    <submittedName>
        <fullName evidence="1">Uncharacterized protein</fullName>
    </submittedName>
</protein>